<dbReference type="EMBL" id="JAPMLE010000001">
    <property type="protein sequence ID" value="MDR8522893.1"/>
    <property type="molecule type" value="Genomic_DNA"/>
</dbReference>
<protein>
    <submittedName>
        <fullName evidence="1">Uncharacterized protein</fullName>
    </submittedName>
</protein>
<evidence type="ECO:0000313" key="1">
    <source>
        <dbReference type="EMBL" id="MDR8522893.1"/>
    </source>
</evidence>
<dbReference type="Proteomes" id="UP001271263">
    <property type="component" value="Unassembled WGS sequence"/>
</dbReference>
<comment type="caution">
    <text evidence="1">The sequence shown here is derived from an EMBL/GenBank/DDBJ whole genome shotgun (WGS) entry which is preliminary data.</text>
</comment>
<keyword evidence="4" id="KW-1185">Reference proteome</keyword>
<reference evidence="1" key="2">
    <citation type="submission" date="2022-11" db="EMBL/GenBank/DDBJ databases">
        <title>Prophages regulate Shewanella fidelis motility and biofilm formation: implications for gut colonization dynamics in Ciona robusta.</title>
        <authorList>
            <person name="Natarajan O."/>
            <person name="Gibboney S.L."/>
            <person name="Young M.N."/>
            <person name="Lim S.J."/>
            <person name="Pluta N."/>
            <person name="Atkinson C.G.F."/>
            <person name="Leigh B.A."/>
            <person name="Liberti A."/>
            <person name="Kees E."/>
            <person name="Breitbart M."/>
            <person name="Gralnick J."/>
            <person name="Dishaw L.J."/>
        </authorList>
    </citation>
    <scope>NUCLEOTIDE SEQUENCE</scope>
    <source>
        <strain evidence="1">3313</strain>
    </source>
</reference>
<gene>
    <name evidence="1" type="ORF">OS133_04245</name>
    <name evidence="2" type="ORF">OS134_08205</name>
</gene>
<accession>A0AAW8NHS1</accession>
<dbReference type="RefSeq" id="WP_037411339.1">
    <property type="nucleotide sequence ID" value="NZ_JAPMLA010000003.1"/>
</dbReference>
<evidence type="ECO:0000313" key="2">
    <source>
        <dbReference type="EMBL" id="MDW4824034.1"/>
    </source>
</evidence>
<evidence type="ECO:0000313" key="4">
    <source>
        <dbReference type="Proteomes" id="UP001271263"/>
    </source>
</evidence>
<proteinExistence type="predicted"/>
<sequence length="150" mass="16858">MLFIGGFFLSPMHVTASEQNQTQQPIAVSTEFQPLEHYSNVLLSSDLAQVGLPVTLKEHPAKQSSGNESEYIQAVSQRFISFSQHDPQQSRPQYELAFEFSSPPIPSLAIGYRIDVKPAADWVLHVNSCAYRLAAWKESNLLYRFSQARA</sequence>
<evidence type="ECO:0000313" key="3">
    <source>
        <dbReference type="Proteomes" id="UP001259340"/>
    </source>
</evidence>
<name>A0AAW8NHS1_9GAMM</name>
<dbReference type="AlphaFoldDB" id="A0AAW8NHS1"/>
<dbReference type="EMBL" id="JAPMLD010000003">
    <property type="protein sequence ID" value="MDW4824034.1"/>
    <property type="molecule type" value="Genomic_DNA"/>
</dbReference>
<reference evidence="2 4" key="1">
    <citation type="journal article" date="2022" name="bioRxiv">
        <title>Prophages regulate Shewanella fidelis 3313 motility and biofilm formation: implications for gut colonization dynamics in Ciona robusta.</title>
        <authorList>
            <person name="Natarajan O."/>
            <person name="Gibboney S.L."/>
            <person name="Young M.N."/>
            <person name="Lim S.J."/>
            <person name="Pluta N."/>
            <person name="Atkinson C.G."/>
            <person name="Leigh B.A."/>
            <person name="Liberti A."/>
            <person name="Kees E.D."/>
            <person name="Breitbart M."/>
            <person name="Gralnick J.A."/>
            <person name="Dishaw L.J."/>
        </authorList>
    </citation>
    <scope>NUCLEOTIDE SEQUENCE [LARGE SCALE GENOMIC DNA]</scope>
    <source>
        <strain evidence="2 4">JG4066</strain>
    </source>
</reference>
<organism evidence="1 3">
    <name type="scientific">Shewanella fidelis</name>
    <dbReference type="NCBI Taxonomy" id="173509"/>
    <lineage>
        <taxon>Bacteria</taxon>
        <taxon>Pseudomonadati</taxon>
        <taxon>Pseudomonadota</taxon>
        <taxon>Gammaproteobacteria</taxon>
        <taxon>Alteromonadales</taxon>
        <taxon>Shewanellaceae</taxon>
        <taxon>Shewanella</taxon>
    </lineage>
</organism>
<dbReference type="Proteomes" id="UP001259340">
    <property type="component" value="Unassembled WGS sequence"/>
</dbReference>